<dbReference type="InterPro" id="IPR003180">
    <property type="entry name" value="MPG"/>
</dbReference>
<dbReference type="EMBL" id="FUWM01000008">
    <property type="protein sequence ID" value="SJZ52717.1"/>
    <property type="molecule type" value="Genomic_DNA"/>
</dbReference>
<keyword evidence="7" id="KW-1185">Reference proteome</keyword>
<dbReference type="EC" id="3.2.2.-" evidence="5"/>
<dbReference type="AlphaFoldDB" id="A0A1T4LDR9"/>
<dbReference type="InterPro" id="IPR036995">
    <property type="entry name" value="MPG_sf"/>
</dbReference>
<dbReference type="NCBIfam" id="TIGR00567">
    <property type="entry name" value="3mg"/>
    <property type="match status" value="1"/>
</dbReference>
<dbReference type="GO" id="GO:0006284">
    <property type="term" value="P:base-excision repair"/>
    <property type="evidence" value="ECO:0007669"/>
    <property type="project" value="InterPro"/>
</dbReference>
<dbReference type="OrthoDB" id="9794313at2"/>
<dbReference type="Pfam" id="PF02245">
    <property type="entry name" value="Pur_DNA_glyco"/>
    <property type="match status" value="1"/>
</dbReference>
<name>A0A1T4LDR9_9FIRM</name>
<evidence type="ECO:0000256" key="4">
    <source>
        <dbReference type="ARBA" id="ARBA00023204"/>
    </source>
</evidence>
<evidence type="ECO:0000256" key="3">
    <source>
        <dbReference type="ARBA" id="ARBA00022801"/>
    </source>
</evidence>
<keyword evidence="3 5" id="KW-0378">Hydrolase</keyword>
<reference evidence="7" key="1">
    <citation type="submission" date="2017-02" db="EMBL/GenBank/DDBJ databases">
        <authorList>
            <person name="Varghese N."/>
            <person name="Submissions S."/>
        </authorList>
    </citation>
    <scope>NUCLEOTIDE SEQUENCE [LARGE SCALE GENOMIC DNA]</scope>
    <source>
        <strain evidence="7">ATCC BAA-73</strain>
    </source>
</reference>
<dbReference type="Gene3D" id="3.10.300.10">
    <property type="entry name" value="Methylpurine-DNA glycosylase (MPG)"/>
    <property type="match status" value="1"/>
</dbReference>
<dbReference type="SUPFAM" id="SSF50486">
    <property type="entry name" value="FMT C-terminal domain-like"/>
    <property type="match status" value="1"/>
</dbReference>
<dbReference type="STRING" id="142842.SAMN02745118_01090"/>
<protein>
    <recommendedName>
        <fullName evidence="5">Putative 3-methyladenine DNA glycosylase</fullName>
        <ecNumber evidence="5">3.2.2.-</ecNumber>
    </recommendedName>
</protein>
<dbReference type="InterPro" id="IPR011034">
    <property type="entry name" value="Formyl_transferase-like_C_sf"/>
</dbReference>
<dbReference type="PANTHER" id="PTHR10429:SF0">
    <property type="entry name" value="DNA-3-METHYLADENINE GLYCOSYLASE"/>
    <property type="match status" value="1"/>
</dbReference>
<accession>A0A1T4LDR9</accession>
<evidence type="ECO:0000313" key="7">
    <source>
        <dbReference type="Proteomes" id="UP000190625"/>
    </source>
</evidence>
<dbReference type="PANTHER" id="PTHR10429">
    <property type="entry name" value="DNA-3-METHYLADENINE GLYCOSYLASE"/>
    <property type="match status" value="1"/>
</dbReference>
<proteinExistence type="inferred from homology"/>
<evidence type="ECO:0000313" key="6">
    <source>
        <dbReference type="EMBL" id="SJZ52717.1"/>
    </source>
</evidence>
<dbReference type="RefSeq" id="WP_078809583.1">
    <property type="nucleotide sequence ID" value="NZ_FUWM01000008.1"/>
</dbReference>
<evidence type="ECO:0000256" key="5">
    <source>
        <dbReference type="HAMAP-Rule" id="MF_00527"/>
    </source>
</evidence>
<comment type="similarity">
    <text evidence="1 5">Belongs to the DNA glycosylase MPG family.</text>
</comment>
<organism evidence="6 7">
    <name type="scientific">Selenihalanaerobacter shriftii</name>
    <dbReference type="NCBI Taxonomy" id="142842"/>
    <lineage>
        <taxon>Bacteria</taxon>
        <taxon>Bacillati</taxon>
        <taxon>Bacillota</taxon>
        <taxon>Clostridia</taxon>
        <taxon>Halanaerobiales</taxon>
        <taxon>Halobacteroidaceae</taxon>
        <taxon>Selenihalanaerobacter</taxon>
    </lineage>
</organism>
<keyword evidence="4 5" id="KW-0234">DNA repair</keyword>
<dbReference type="GO" id="GO:0003677">
    <property type="term" value="F:DNA binding"/>
    <property type="evidence" value="ECO:0007669"/>
    <property type="project" value="InterPro"/>
</dbReference>
<gene>
    <name evidence="6" type="ORF">SAMN02745118_01090</name>
</gene>
<evidence type="ECO:0000256" key="1">
    <source>
        <dbReference type="ARBA" id="ARBA00009232"/>
    </source>
</evidence>
<dbReference type="FunFam" id="3.10.300.10:FF:000001">
    <property type="entry name" value="Putative 3-methyladenine DNA glycosylase"/>
    <property type="match status" value="1"/>
</dbReference>
<keyword evidence="2 5" id="KW-0227">DNA damage</keyword>
<dbReference type="Proteomes" id="UP000190625">
    <property type="component" value="Unassembled WGS sequence"/>
</dbReference>
<sequence length="200" mass="23344">MRLSLDFYQKDAITLARDLLGKYLVRNIDGEEVIAKMVETEAYVGPEDKACHAYQNKRTKRTEAMFKRGGYTYVYLIYGMYNCFNVVADPKEKPEAVLIRAVEPIKGLEIVKQNRSIKSKRKQDLTNGPGKLCQALDIDKSLNDYDLTNGNNLYIKDSKRRNKGNYDIISDRRINIDYAEEYRDKPWRFYIKGNNFVSKR</sequence>
<dbReference type="HAMAP" id="MF_00527">
    <property type="entry name" value="3MGH"/>
    <property type="match status" value="1"/>
</dbReference>
<dbReference type="GO" id="GO:0003905">
    <property type="term" value="F:alkylbase DNA N-glycosylase activity"/>
    <property type="evidence" value="ECO:0007669"/>
    <property type="project" value="InterPro"/>
</dbReference>
<dbReference type="CDD" id="cd00540">
    <property type="entry name" value="AAG"/>
    <property type="match status" value="1"/>
</dbReference>
<evidence type="ECO:0000256" key="2">
    <source>
        <dbReference type="ARBA" id="ARBA00022763"/>
    </source>
</evidence>